<evidence type="ECO:0000256" key="1">
    <source>
        <dbReference type="SAM" id="MobiDB-lite"/>
    </source>
</evidence>
<dbReference type="EMBL" id="LYCR01000013">
    <property type="protein sequence ID" value="OGM48771.1"/>
    <property type="molecule type" value="Genomic_DNA"/>
</dbReference>
<dbReference type="Proteomes" id="UP000179179">
    <property type="component" value="Unassembled WGS sequence"/>
</dbReference>
<feature type="region of interest" description="Disordered" evidence="1">
    <location>
        <begin position="182"/>
        <end position="217"/>
    </location>
</feature>
<proteinExistence type="predicted"/>
<evidence type="ECO:0000313" key="2">
    <source>
        <dbReference type="EMBL" id="OGM48771.1"/>
    </source>
</evidence>
<gene>
    <name evidence="2" type="ORF">ABOM_002989</name>
</gene>
<dbReference type="OrthoDB" id="5294241at2759"/>
<protein>
    <submittedName>
        <fullName evidence="2">Uncharacterized protein</fullName>
    </submittedName>
</protein>
<evidence type="ECO:0000313" key="3">
    <source>
        <dbReference type="Proteomes" id="UP000179179"/>
    </source>
</evidence>
<comment type="caution">
    <text evidence="2">The sequence shown here is derived from an EMBL/GenBank/DDBJ whole genome shotgun (WGS) entry which is preliminary data.</text>
</comment>
<name>A0A1F8AAU7_9EURO</name>
<feature type="compositionally biased region" description="Polar residues" evidence="1">
    <location>
        <begin position="23"/>
        <end position="36"/>
    </location>
</feature>
<feature type="region of interest" description="Disordered" evidence="1">
    <location>
        <begin position="23"/>
        <end position="66"/>
    </location>
</feature>
<dbReference type="GeneID" id="34446379"/>
<sequence length="217" mass="23561">MKYTRSSAIPMFPLQAWSGNAASLRSSPSEASTNTDPVAFSFDTTWDGGSPISTPAAPPPTPQDSLLDITPRKCSFSTAFGMSNACAFPSWPNRPALISTDTEVSTGSAYISDEELCFDLTPQSESAVEEESAVQESVRPGDLTTEQQIQMLRAAAEEEAQRARFLAQVQAHARAQQAMRVAQLATQEKENAKRKKRQGLPQKKRRAPSATKVVIRA</sequence>
<feature type="compositionally biased region" description="Basic residues" evidence="1">
    <location>
        <begin position="192"/>
        <end position="207"/>
    </location>
</feature>
<dbReference type="AlphaFoldDB" id="A0A1F8AAU7"/>
<organism evidence="2 3">
    <name type="scientific">Aspergillus bombycis</name>
    <dbReference type="NCBI Taxonomy" id="109264"/>
    <lineage>
        <taxon>Eukaryota</taxon>
        <taxon>Fungi</taxon>
        <taxon>Dikarya</taxon>
        <taxon>Ascomycota</taxon>
        <taxon>Pezizomycotina</taxon>
        <taxon>Eurotiomycetes</taxon>
        <taxon>Eurotiomycetidae</taxon>
        <taxon>Eurotiales</taxon>
        <taxon>Aspergillaceae</taxon>
        <taxon>Aspergillus</taxon>
    </lineage>
</organism>
<keyword evidence="3" id="KW-1185">Reference proteome</keyword>
<dbReference type="RefSeq" id="XP_022392488.1">
    <property type="nucleotide sequence ID" value="XM_022530119.1"/>
</dbReference>
<reference evidence="2 3" key="1">
    <citation type="journal article" date="2016" name="Genome Biol. Evol.">
        <title>Draft genome sequence of an aflatoxigenic Aspergillus species, A. bombycis.</title>
        <authorList>
            <person name="Moore G.G."/>
            <person name="Mack B.M."/>
            <person name="Beltz S.B."/>
            <person name="Gilbert M.K."/>
        </authorList>
    </citation>
    <scope>NUCLEOTIDE SEQUENCE [LARGE SCALE GENOMIC DNA]</scope>
    <source>
        <strain evidence="3">NRRL 26010</strain>
    </source>
</reference>
<accession>A0A1F8AAU7</accession>